<evidence type="ECO:0000259" key="7">
    <source>
        <dbReference type="Pfam" id="PF23749"/>
    </source>
</evidence>
<feature type="compositionally biased region" description="Basic and acidic residues" evidence="6">
    <location>
        <begin position="1"/>
        <end position="18"/>
    </location>
</feature>
<feature type="region of interest" description="Disordered" evidence="6">
    <location>
        <begin position="673"/>
        <end position="696"/>
    </location>
</feature>
<feature type="region of interest" description="Disordered" evidence="6">
    <location>
        <begin position="788"/>
        <end position="874"/>
    </location>
</feature>
<organism evidence="8 9">
    <name type="scientific">Myriangium duriaei CBS 260.36</name>
    <dbReference type="NCBI Taxonomy" id="1168546"/>
    <lineage>
        <taxon>Eukaryota</taxon>
        <taxon>Fungi</taxon>
        <taxon>Dikarya</taxon>
        <taxon>Ascomycota</taxon>
        <taxon>Pezizomycotina</taxon>
        <taxon>Dothideomycetes</taxon>
        <taxon>Dothideomycetidae</taxon>
        <taxon>Myriangiales</taxon>
        <taxon>Myriangiaceae</taxon>
        <taxon>Myriangium</taxon>
    </lineage>
</organism>
<evidence type="ECO:0000256" key="1">
    <source>
        <dbReference type="ARBA" id="ARBA00010745"/>
    </source>
</evidence>
<dbReference type="Gene3D" id="2.40.150.20">
    <property type="entry name" value="Ribosomal protein L14"/>
    <property type="match status" value="1"/>
</dbReference>
<dbReference type="GO" id="GO:0022625">
    <property type="term" value="C:cytosolic large ribosomal subunit"/>
    <property type="evidence" value="ECO:0007669"/>
    <property type="project" value="TreeGrafter"/>
</dbReference>
<keyword evidence="3 4" id="KW-0687">Ribonucleoprotein</keyword>
<feature type="compositionally biased region" description="Polar residues" evidence="6">
    <location>
        <begin position="827"/>
        <end position="836"/>
    </location>
</feature>
<dbReference type="Pfam" id="PF00238">
    <property type="entry name" value="Ribosomal_L14"/>
    <property type="match status" value="1"/>
</dbReference>
<dbReference type="SUPFAM" id="SSF101898">
    <property type="entry name" value="NHL repeat"/>
    <property type="match status" value="1"/>
</dbReference>
<dbReference type="GO" id="GO:0003735">
    <property type="term" value="F:structural constituent of ribosome"/>
    <property type="evidence" value="ECO:0007669"/>
    <property type="project" value="InterPro"/>
</dbReference>
<proteinExistence type="inferred from homology"/>
<dbReference type="OrthoDB" id="3925024at2759"/>
<dbReference type="GO" id="GO:0070180">
    <property type="term" value="F:large ribosomal subunit rRNA binding"/>
    <property type="evidence" value="ECO:0007669"/>
    <property type="project" value="TreeGrafter"/>
</dbReference>
<evidence type="ECO:0000256" key="3">
    <source>
        <dbReference type="ARBA" id="ARBA00023274"/>
    </source>
</evidence>
<comment type="caution">
    <text evidence="8">The sequence shown here is derived from an EMBL/GenBank/DDBJ whole genome shotgun (WGS) entry which is preliminary data.</text>
</comment>
<feature type="compositionally biased region" description="Acidic residues" evidence="6">
    <location>
        <begin position="19"/>
        <end position="28"/>
    </location>
</feature>
<feature type="region of interest" description="Disordered" evidence="6">
    <location>
        <begin position="962"/>
        <end position="996"/>
    </location>
</feature>
<evidence type="ECO:0000256" key="5">
    <source>
        <dbReference type="SAM" id="Coils"/>
    </source>
</evidence>
<evidence type="ECO:0000256" key="4">
    <source>
        <dbReference type="RuleBase" id="RU003949"/>
    </source>
</evidence>
<dbReference type="EMBL" id="ML996087">
    <property type="protein sequence ID" value="KAF2151718.1"/>
    <property type="molecule type" value="Genomic_DNA"/>
</dbReference>
<gene>
    <name evidence="8" type="ORF">K461DRAFT_279209</name>
</gene>
<feature type="region of interest" description="Disordered" evidence="6">
    <location>
        <begin position="563"/>
        <end position="614"/>
    </location>
</feature>
<dbReference type="SUPFAM" id="SSF50193">
    <property type="entry name" value="Ribosomal protein L14"/>
    <property type="match status" value="1"/>
</dbReference>
<dbReference type="InterPro" id="IPR000218">
    <property type="entry name" value="Ribosomal_uL14"/>
</dbReference>
<evidence type="ECO:0000256" key="2">
    <source>
        <dbReference type="ARBA" id="ARBA00022980"/>
    </source>
</evidence>
<accession>A0A9P4IXH0</accession>
<feature type="compositionally biased region" description="Polar residues" evidence="6">
    <location>
        <begin position="62"/>
        <end position="74"/>
    </location>
</feature>
<reference evidence="8" key="1">
    <citation type="journal article" date="2020" name="Stud. Mycol.">
        <title>101 Dothideomycetes genomes: a test case for predicting lifestyles and emergence of pathogens.</title>
        <authorList>
            <person name="Haridas S."/>
            <person name="Albert R."/>
            <person name="Binder M."/>
            <person name="Bloem J."/>
            <person name="Labutti K."/>
            <person name="Salamov A."/>
            <person name="Andreopoulos B."/>
            <person name="Baker S."/>
            <person name="Barry K."/>
            <person name="Bills G."/>
            <person name="Bluhm B."/>
            <person name="Cannon C."/>
            <person name="Castanera R."/>
            <person name="Culley D."/>
            <person name="Daum C."/>
            <person name="Ezra D."/>
            <person name="Gonzalez J."/>
            <person name="Henrissat B."/>
            <person name="Kuo A."/>
            <person name="Liang C."/>
            <person name="Lipzen A."/>
            <person name="Lutzoni F."/>
            <person name="Magnuson J."/>
            <person name="Mondo S."/>
            <person name="Nolan M."/>
            <person name="Ohm R."/>
            <person name="Pangilinan J."/>
            <person name="Park H.-J."/>
            <person name="Ramirez L."/>
            <person name="Alfaro M."/>
            <person name="Sun H."/>
            <person name="Tritt A."/>
            <person name="Yoshinaga Y."/>
            <person name="Zwiers L.-H."/>
            <person name="Turgeon B."/>
            <person name="Goodwin S."/>
            <person name="Spatafora J."/>
            <person name="Crous P."/>
            <person name="Grigoriev I."/>
        </authorList>
    </citation>
    <scope>NUCLEOTIDE SEQUENCE</scope>
    <source>
        <strain evidence="8">CBS 260.36</strain>
    </source>
</reference>
<dbReference type="GO" id="GO:0006412">
    <property type="term" value="P:translation"/>
    <property type="evidence" value="ECO:0007669"/>
    <property type="project" value="InterPro"/>
</dbReference>
<dbReference type="FunFam" id="2.40.150.20:FF:000003">
    <property type="entry name" value="60S ribosomal protein L23"/>
    <property type="match status" value="1"/>
</dbReference>
<feature type="compositionally biased region" description="Basic and acidic residues" evidence="6">
    <location>
        <begin position="858"/>
        <end position="874"/>
    </location>
</feature>
<feature type="domain" description="DUF7165" evidence="7">
    <location>
        <begin position="130"/>
        <end position="441"/>
    </location>
</feature>
<feature type="compositionally biased region" description="Polar residues" evidence="6">
    <location>
        <begin position="563"/>
        <end position="579"/>
    </location>
</feature>
<dbReference type="AlphaFoldDB" id="A0A9P4IXH0"/>
<dbReference type="CDD" id="cd00337">
    <property type="entry name" value="Ribosomal_uL14"/>
    <property type="match status" value="1"/>
</dbReference>
<feature type="domain" description="DUF7165" evidence="7">
    <location>
        <begin position="458"/>
        <end position="540"/>
    </location>
</feature>
<feature type="compositionally biased region" description="Low complexity" evidence="6">
    <location>
        <begin position="90"/>
        <end position="103"/>
    </location>
</feature>
<dbReference type="Proteomes" id="UP000799439">
    <property type="component" value="Unassembled WGS sequence"/>
</dbReference>
<dbReference type="Pfam" id="PF23749">
    <property type="entry name" value="DUF7165"/>
    <property type="match status" value="2"/>
</dbReference>
<dbReference type="SMART" id="SM01374">
    <property type="entry name" value="Ribosomal_L14"/>
    <property type="match status" value="1"/>
</dbReference>
<dbReference type="InterPro" id="IPR036853">
    <property type="entry name" value="Ribosomal_uL14_sf"/>
</dbReference>
<feature type="region of interest" description="Disordered" evidence="6">
    <location>
        <begin position="1"/>
        <end position="103"/>
    </location>
</feature>
<dbReference type="InterPro" id="IPR019972">
    <property type="entry name" value="Ribosomal_uL14_CS"/>
</dbReference>
<evidence type="ECO:0000256" key="6">
    <source>
        <dbReference type="SAM" id="MobiDB-lite"/>
    </source>
</evidence>
<feature type="compositionally biased region" description="Polar residues" evidence="6">
    <location>
        <begin position="31"/>
        <end position="42"/>
    </location>
</feature>
<dbReference type="PANTHER" id="PTHR11761:SF8">
    <property type="entry name" value="LARGE RIBOSOMAL SUBUNIT PROTEIN UL14"/>
    <property type="match status" value="1"/>
</dbReference>
<evidence type="ECO:0000313" key="9">
    <source>
        <dbReference type="Proteomes" id="UP000799439"/>
    </source>
</evidence>
<name>A0A9P4IXH0_9PEZI</name>
<protein>
    <recommendedName>
        <fullName evidence="7">DUF7165 domain-containing protein</fullName>
    </recommendedName>
</protein>
<keyword evidence="5" id="KW-0175">Coiled coil</keyword>
<dbReference type="PANTHER" id="PTHR11761">
    <property type="entry name" value="50S/60S RIBOSOMAL PROTEIN L14/L23"/>
    <property type="match status" value="1"/>
</dbReference>
<dbReference type="InterPro" id="IPR015943">
    <property type="entry name" value="WD40/YVTN_repeat-like_dom_sf"/>
</dbReference>
<feature type="compositionally biased region" description="Polar residues" evidence="6">
    <location>
        <begin position="963"/>
        <end position="980"/>
    </location>
</feature>
<comment type="similarity">
    <text evidence="1 4">Belongs to the universal ribosomal protein uL14 family.</text>
</comment>
<keyword evidence="2 4" id="KW-0689">Ribosomal protein</keyword>
<dbReference type="Gene3D" id="2.130.10.10">
    <property type="entry name" value="YVTN repeat-like/Quinoprotein amine dehydrogenase"/>
    <property type="match status" value="1"/>
</dbReference>
<dbReference type="HAMAP" id="MF_01367">
    <property type="entry name" value="Ribosomal_uL14"/>
    <property type="match status" value="1"/>
</dbReference>
<dbReference type="InterPro" id="IPR055589">
    <property type="entry name" value="DUF7165"/>
</dbReference>
<dbReference type="PROSITE" id="PS00049">
    <property type="entry name" value="RIBOSOMAL_L14"/>
    <property type="match status" value="1"/>
</dbReference>
<sequence>MSFDHDERYSYVDRGRELDLDEYSELGPDDSASQIGRAITTTEESRQTPRFAGNTAEGLAQQWVNSHEPSTAPTSPRILPRQPEYPITPPSRRTSIRSSRLLSPTTFVPSRQDKVRYSWQSIQTDEPNRPRIHIIKIISNTATASAGLPGGEPFGFSISPGGRRIACYNSARLFILQAAALPVNISQEYSLKRRPLAVEVVDEGWIVAILTDEHTINVYDLSHHRVRRLKTFKPDHPTTTIALSPTGALLAAAYEGAVEVFSLDPNALSTDRRAARSVKMDRLQFSDDGSTLIGTTTRLNAASTVAISVPLFPAAENGIPTHEELKEAWCTNILEPVNILDSSHASFFREKGEVNNEKLFAWNGVEDTFGLLSTQDLEYNNVDFPVMISPPLSTCGGLGAAIHSVPAIDERGDTVAMVVNDRTIRLYSVPHPDDDAVKIEAHSVDHELDGDFGCPFSDIRWVHSSANLPAPKGDPTQVSGRLVIVSPGGVVDPTLADETVDDVEGGRIIMFDFDPQYAGQPGQTFVFTLGKAPPQTLDEQEMDVAQEVALVRRRTVTANQKVNQRATTTLGRAASTVNRNRLDSPIEGPGSRGGGGSQPQSPIERLAPNSFNRNRGLPSELSYSWEVLPGLAETTEAIEEPYDGNNPRSNISLQRAASAANSHRIQTYEEQEAERAGARTNGGLPLPQYTEEPNTPLPGRYRAMAGLEQPKVMGKSNSAPRLAEGLSNRPTIDQMASAPSLDALVSSPSAGMLDQEGTLQSNQHWQNTYDTANPVMPRSVQRVYNEGVNPANSINPRTPPNQSQEWENAGSPRNGQPMVSPLIGYRSPQSNTSHESAVSPIIGAASSPRRPNFQFDNSVRDAEQTEHEREQREARERFYREQYERERREKAEREVERYRLELERDQERDRERARDNNDQLNRFESRINAHHAAAMQQVQQAQQAQQTQSSRAASRPQQVLYIPQNQQQPLSPLTPSSTAASGRMVPPSPNDPYPSVSDVSGALDRCILHRLAKPTYLPIWPLCKTDSTAQMQETRQALRYSRWTGGIAFRPTEEMLATRLLAGTLQPPVRRDYRLRAGTSGAKLRMTLGLPVGAVMNCADNSGARNLYIISVKGIGARLNRLPAGGVGDMVMATVKKGKPELRKKVMPAVIVRQSKPWRRADGMYLYFEDNAGVIVNPKGEMKGSAITGPVGKEAAELWPRIASNSGVVM</sequence>
<keyword evidence="9" id="KW-1185">Reference proteome</keyword>
<feature type="coiled-coil region" evidence="5">
    <location>
        <begin position="881"/>
        <end position="908"/>
    </location>
</feature>
<feature type="compositionally biased region" description="Polar residues" evidence="6">
    <location>
        <begin position="790"/>
        <end position="814"/>
    </location>
</feature>
<evidence type="ECO:0000313" key="8">
    <source>
        <dbReference type="EMBL" id="KAF2151718.1"/>
    </source>
</evidence>